<dbReference type="GO" id="GO:0004930">
    <property type="term" value="F:G protein-coupled receptor activity"/>
    <property type="evidence" value="ECO:0007669"/>
    <property type="project" value="InterPro"/>
</dbReference>
<feature type="transmembrane region" description="Helical" evidence="6">
    <location>
        <begin position="226"/>
        <end position="249"/>
    </location>
</feature>
<organism evidence="8 9">
    <name type="scientific">Acropora cervicornis</name>
    <name type="common">Staghorn coral</name>
    <dbReference type="NCBI Taxonomy" id="6130"/>
    <lineage>
        <taxon>Eukaryota</taxon>
        <taxon>Metazoa</taxon>
        <taxon>Cnidaria</taxon>
        <taxon>Anthozoa</taxon>
        <taxon>Hexacorallia</taxon>
        <taxon>Scleractinia</taxon>
        <taxon>Astrocoeniina</taxon>
        <taxon>Acroporidae</taxon>
        <taxon>Acropora</taxon>
    </lineage>
</organism>
<feature type="transmembrane region" description="Helical" evidence="6">
    <location>
        <begin position="177"/>
        <end position="196"/>
    </location>
</feature>
<evidence type="ECO:0000256" key="1">
    <source>
        <dbReference type="ARBA" id="ARBA00004651"/>
    </source>
</evidence>
<evidence type="ECO:0000256" key="4">
    <source>
        <dbReference type="ARBA" id="ARBA00022989"/>
    </source>
</evidence>
<dbReference type="CDD" id="cd00637">
    <property type="entry name" value="7tm_classA_rhodopsin-like"/>
    <property type="match status" value="1"/>
</dbReference>
<evidence type="ECO:0000313" key="8">
    <source>
        <dbReference type="EMBL" id="KAK2561904.1"/>
    </source>
</evidence>
<keyword evidence="8" id="KW-0675">Receptor</keyword>
<keyword evidence="2" id="KW-1003">Cell membrane</keyword>
<feature type="domain" description="G-protein coupled receptors family 1 profile" evidence="7">
    <location>
        <begin position="48"/>
        <end position="285"/>
    </location>
</feature>
<dbReference type="PRINTS" id="PR00237">
    <property type="entry name" value="GPCRRHODOPSN"/>
</dbReference>
<sequence>MANNFTEHIDQKINKELFCSPELTNGIHLQLMCLSVLNILLSITAFVGNVVILIALQKETSLHPATKLLFRCLATSDLFVGAFTEPMIVAYWISIATGRLDICPYFLASNVVTSLTLCSVSLLTLTAISVDRLLAVLMGTRYRFIVTFKRMLAIVIFFWVVSIVSTSSYFWNYDFIVWYRYIGVFLCLLVSSFSYVKSFLALRSYRSRIQADVKPSRIQPRLLQRYINAVYTALWLHLALVMCYLPFSITEALTSQIGVSSSFFVIRESTATLVFLNSSLNPILYYWKIRAVRQRVKNIIKKLCRS</sequence>
<keyword evidence="9" id="KW-1185">Reference proteome</keyword>
<evidence type="ECO:0000256" key="5">
    <source>
        <dbReference type="ARBA" id="ARBA00023136"/>
    </source>
</evidence>
<dbReference type="EMBL" id="JARQWQ010000031">
    <property type="protein sequence ID" value="KAK2561904.1"/>
    <property type="molecule type" value="Genomic_DNA"/>
</dbReference>
<comment type="subcellular location">
    <subcellularLocation>
        <location evidence="1">Cell membrane</location>
        <topology evidence="1">Multi-pass membrane protein</topology>
    </subcellularLocation>
</comment>
<evidence type="ECO:0000256" key="3">
    <source>
        <dbReference type="ARBA" id="ARBA00022692"/>
    </source>
</evidence>
<evidence type="ECO:0000256" key="6">
    <source>
        <dbReference type="SAM" id="Phobius"/>
    </source>
</evidence>
<feature type="transmembrane region" description="Helical" evidence="6">
    <location>
        <begin position="27"/>
        <end position="56"/>
    </location>
</feature>
<dbReference type="PROSITE" id="PS50262">
    <property type="entry name" value="G_PROTEIN_RECEP_F1_2"/>
    <property type="match status" value="1"/>
</dbReference>
<protein>
    <submittedName>
        <fullName evidence="8">Adenosine receptor A2a</fullName>
    </submittedName>
</protein>
<reference evidence="8" key="1">
    <citation type="journal article" date="2023" name="G3 (Bethesda)">
        <title>Whole genome assembly and annotation of the endangered Caribbean coral Acropora cervicornis.</title>
        <authorList>
            <person name="Selwyn J.D."/>
            <person name="Vollmer S.V."/>
        </authorList>
    </citation>
    <scope>NUCLEOTIDE SEQUENCE</scope>
    <source>
        <strain evidence="8">K2</strain>
    </source>
</reference>
<dbReference type="AlphaFoldDB" id="A0AAD9V5E3"/>
<dbReference type="InterPro" id="IPR017452">
    <property type="entry name" value="GPCR_Rhodpsn_7TM"/>
</dbReference>
<dbReference type="GO" id="GO:0005886">
    <property type="term" value="C:plasma membrane"/>
    <property type="evidence" value="ECO:0007669"/>
    <property type="project" value="UniProtKB-SubCell"/>
</dbReference>
<dbReference type="Proteomes" id="UP001249851">
    <property type="component" value="Unassembled WGS sequence"/>
</dbReference>
<accession>A0AAD9V5E3</accession>
<keyword evidence="4 6" id="KW-1133">Transmembrane helix</keyword>
<feature type="transmembrane region" description="Helical" evidence="6">
    <location>
        <begin position="105"/>
        <end position="130"/>
    </location>
</feature>
<name>A0AAD9V5E3_ACRCE</name>
<dbReference type="PANTHER" id="PTHR22750">
    <property type="entry name" value="G-PROTEIN COUPLED RECEPTOR"/>
    <property type="match status" value="1"/>
</dbReference>
<keyword evidence="5 6" id="KW-0472">Membrane</keyword>
<reference evidence="8" key="2">
    <citation type="journal article" date="2023" name="Science">
        <title>Genomic signatures of disease resistance in endangered staghorn corals.</title>
        <authorList>
            <person name="Vollmer S.V."/>
            <person name="Selwyn J.D."/>
            <person name="Despard B.A."/>
            <person name="Roesel C.L."/>
        </authorList>
    </citation>
    <scope>NUCLEOTIDE SEQUENCE</scope>
    <source>
        <strain evidence="8">K2</strain>
    </source>
</reference>
<feature type="transmembrane region" description="Helical" evidence="6">
    <location>
        <begin position="68"/>
        <end position="93"/>
    </location>
</feature>
<dbReference type="SUPFAM" id="SSF81321">
    <property type="entry name" value="Family A G protein-coupled receptor-like"/>
    <property type="match status" value="1"/>
</dbReference>
<feature type="transmembrane region" description="Helical" evidence="6">
    <location>
        <begin position="151"/>
        <end position="171"/>
    </location>
</feature>
<comment type="caution">
    <text evidence="8">The sequence shown here is derived from an EMBL/GenBank/DDBJ whole genome shotgun (WGS) entry which is preliminary data.</text>
</comment>
<proteinExistence type="predicted"/>
<gene>
    <name evidence="8" type="ORF">P5673_015308</name>
</gene>
<evidence type="ECO:0000259" key="7">
    <source>
        <dbReference type="PROSITE" id="PS50262"/>
    </source>
</evidence>
<dbReference type="Pfam" id="PF00001">
    <property type="entry name" value="7tm_1"/>
    <property type="match status" value="1"/>
</dbReference>
<keyword evidence="3 6" id="KW-0812">Transmembrane</keyword>
<evidence type="ECO:0000313" key="9">
    <source>
        <dbReference type="Proteomes" id="UP001249851"/>
    </source>
</evidence>
<dbReference type="InterPro" id="IPR000276">
    <property type="entry name" value="GPCR_Rhodpsn"/>
</dbReference>
<evidence type="ECO:0000256" key="2">
    <source>
        <dbReference type="ARBA" id="ARBA00022475"/>
    </source>
</evidence>
<feature type="transmembrane region" description="Helical" evidence="6">
    <location>
        <begin position="269"/>
        <end position="287"/>
    </location>
</feature>
<dbReference type="Gene3D" id="1.20.1070.10">
    <property type="entry name" value="Rhodopsin 7-helix transmembrane proteins"/>
    <property type="match status" value="1"/>
</dbReference>